<feature type="transmembrane region" description="Helical" evidence="1">
    <location>
        <begin position="48"/>
        <end position="75"/>
    </location>
</feature>
<keyword evidence="2" id="KW-0614">Plasmid</keyword>
<dbReference type="KEGG" id="pnt:G5B91_34680"/>
<keyword evidence="1" id="KW-0812">Transmembrane</keyword>
<dbReference type="EMBL" id="CP049142">
    <property type="protein sequence ID" value="QIE91479.1"/>
    <property type="molecule type" value="Genomic_DNA"/>
</dbReference>
<evidence type="ECO:0000256" key="1">
    <source>
        <dbReference type="SAM" id="Phobius"/>
    </source>
</evidence>
<dbReference type="RefSeq" id="WP_017520068.1">
    <property type="nucleotide sequence ID" value="NZ_CP049142.1"/>
</dbReference>
<sequence length="81" mass="8558">MNNDTRTAFAFQATLLFAGAVVFAFSVIQMVLKQIPIAQAEGGFIGLAMFTSTAFMTSLCIVVESVALMFAFLLASAAVRG</sequence>
<proteinExistence type="predicted"/>
<evidence type="ECO:0000313" key="2">
    <source>
        <dbReference type="EMBL" id="QIE91479.1"/>
    </source>
</evidence>
<name>A0A6G6J821_PSENT</name>
<protein>
    <submittedName>
        <fullName evidence="2">Uncharacterized protein</fullName>
    </submittedName>
</protein>
<evidence type="ECO:0000313" key="3">
    <source>
        <dbReference type="Proteomes" id="UP000501063"/>
    </source>
</evidence>
<dbReference type="AlphaFoldDB" id="A0A6G6J821"/>
<keyword evidence="1" id="KW-1133">Transmembrane helix</keyword>
<accession>A0A6G6J821</accession>
<dbReference type="Proteomes" id="UP000501063">
    <property type="component" value="Plasmid pPniHBP1_1"/>
</dbReference>
<organism evidence="2 3">
    <name type="scientific">Pseudomonas nitroreducens</name>
    <dbReference type="NCBI Taxonomy" id="46680"/>
    <lineage>
        <taxon>Bacteria</taxon>
        <taxon>Pseudomonadati</taxon>
        <taxon>Pseudomonadota</taxon>
        <taxon>Gammaproteobacteria</taxon>
        <taxon>Pseudomonadales</taxon>
        <taxon>Pseudomonadaceae</taxon>
        <taxon>Pseudomonas</taxon>
    </lineage>
</organism>
<keyword evidence="1" id="KW-0472">Membrane</keyword>
<reference evidence="2 3" key="1">
    <citation type="submission" date="2020-02" db="EMBL/GenBank/DDBJ databases">
        <title>Integrative conjugative elements (ICEs) and plasmids drive adaptation of Pseudomonas nitroreducens strain HBP1 to wastewater environment.</title>
        <authorList>
            <person name="Sentchilo V."/>
            <person name="Carraro N."/>
            <person name="Bertelli C."/>
            <person name="van der Meer J.R."/>
        </authorList>
    </citation>
    <scope>NUCLEOTIDE SEQUENCE [LARGE SCALE GENOMIC DNA]</scope>
    <source>
        <strain evidence="2 3">HBP1</strain>
        <plasmid evidence="3">ppnihbp1_1</plasmid>
    </source>
</reference>
<geneLocation type="plasmid" evidence="3">
    <name>ppnihbp1_1</name>
</geneLocation>
<gene>
    <name evidence="2" type="ORF">G5B91_34680</name>
</gene>